<accession>A0A377Q293</accession>
<dbReference type="RefSeq" id="WP_115057226.1">
    <property type="nucleotide sequence ID" value="NZ_CALUQK010000013.1"/>
</dbReference>
<dbReference type="AlphaFoldDB" id="A0A377Q293"/>
<dbReference type="EMBL" id="UGJF01000001">
    <property type="protein sequence ID" value="STQ88840.1"/>
    <property type="molecule type" value="Genomic_DNA"/>
</dbReference>
<proteinExistence type="predicted"/>
<dbReference type="Proteomes" id="UP000255269">
    <property type="component" value="Unassembled WGS sequence"/>
</dbReference>
<protein>
    <submittedName>
        <fullName evidence="1">Uncharacterized protein</fullName>
    </submittedName>
</protein>
<evidence type="ECO:0000313" key="1">
    <source>
        <dbReference type="EMBL" id="STQ88840.1"/>
    </source>
</evidence>
<name>A0A377Q293_9HELI</name>
<sequence length="401" mass="45749">MASISNSFYSNYLNIYSSPNSANSTSYKEIQESNTQIETQSDEEILSKVQKNVGFFTATFMQSICDTDIEKSLNKNKSGFSSYMTIDTQDLHFHGQVLNKVNDYSGQKITQQEMQEAQDFLNKQMDNLMLKFYKANPEIVEDTLKGDFIFYSEGGLNRTMNVDDIEISRDYPELKYDKKVSAILFAYGARIEADRTNNEYEKFLNKAKEYLGNTEKLDEIDEKILWEIESGLFEYNASKIAATGYELFSALSNMLSPIEQEKITDSIAKVIGFYSQSNSIEINGIKVSWEPQNTNYSVNDIYSLHNKIGLMSFKVDYPQSNNLTSPHNNLLTSLASNFDTTQSIFDILNQKEKLEKENQDLKNKQAIEAYSYGNGYSSTLTSKTSKEIDSFINQMIKEAKA</sequence>
<reference evidence="1 2" key="1">
    <citation type="submission" date="2018-06" db="EMBL/GenBank/DDBJ databases">
        <authorList>
            <consortium name="Pathogen Informatics"/>
            <person name="Doyle S."/>
        </authorList>
    </citation>
    <scope>NUCLEOTIDE SEQUENCE [LARGE SCALE GENOMIC DNA]</scope>
    <source>
        <strain evidence="1 2">NCTC13156</strain>
    </source>
</reference>
<organism evidence="1 2">
    <name type="scientific">Helicobacter pullorum</name>
    <dbReference type="NCBI Taxonomy" id="35818"/>
    <lineage>
        <taxon>Bacteria</taxon>
        <taxon>Pseudomonadati</taxon>
        <taxon>Campylobacterota</taxon>
        <taxon>Epsilonproteobacteria</taxon>
        <taxon>Campylobacterales</taxon>
        <taxon>Helicobacteraceae</taxon>
        <taxon>Helicobacter</taxon>
    </lineage>
</organism>
<evidence type="ECO:0000313" key="2">
    <source>
        <dbReference type="Proteomes" id="UP000255269"/>
    </source>
</evidence>
<gene>
    <name evidence="1" type="ORF">NCTC13156_01695</name>
</gene>